<dbReference type="EMBL" id="LN727569">
    <property type="protein sequence ID" value="CEP12210.1"/>
    <property type="molecule type" value="Genomic_DNA"/>
</dbReference>
<gene>
    <name evidence="2" type="primary">PARPA_06143.1 scaffold 21287</name>
</gene>
<evidence type="ECO:0008006" key="4">
    <source>
        <dbReference type="Google" id="ProtNLM"/>
    </source>
</evidence>
<dbReference type="PANTHER" id="PTHR15615:SF94">
    <property type="entry name" value="PHO85 CYCLIN-6-RELATED"/>
    <property type="match status" value="1"/>
</dbReference>
<dbReference type="Gene3D" id="1.10.472.10">
    <property type="entry name" value="Cyclin-like"/>
    <property type="match status" value="1"/>
</dbReference>
<dbReference type="Pfam" id="PF08613">
    <property type="entry name" value="Cyclin"/>
    <property type="match status" value="1"/>
</dbReference>
<sequence length="258" mass="29680">MSEISDITADTLQYDLARFPTKDTIKMMTFLLEKVIKANDSLQQQQQQQPQHSPTVSPRSNERRKSASNYSTCFHARSIPSISIYAYLTRILKYCPCANECFLALLVYFDRMSKSTNTRAANLRIDSYNIHRLIISGLMVSSKLYSDVFFTNTRYAKVGGLPVSELNMLELEFLSINDFALFVSIEELQHYGDQLLSHWTKEHEGLVDNNVNNDIEEQELAPPVRRRARHLSIDKHGDEIDVNGYNDSERVYKKPTCP</sequence>
<organism evidence="2 3">
    <name type="scientific">Parasitella parasitica</name>
    <dbReference type="NCBI Taxonomy" id="35722"/>
    <lineage>
        <taxon>Eukaryota</taxon>
        <taxon>Fungi</taxon>
        <taxon>Fungi incertae sedis</taxon>
        <taxon>Mucoromycota</taxon>
        <taxon>Mucoromycotina</taxon>
        <taxon>Mucoromycetes</taxon>
        <taxon>Mucorales</taxon>
        <taxon>Mucorineae</taxon>
        <taxon>Mucoraceae</taxon>
        <taxon>Parasitella</taxon>
    </lineage>
</organism>
<accession>A0A0B7NA02</accession>
<name>A0A0B7NA02_9FUNG</name>
<dbReference type="InterPro" id="IPR013922">
    <property type="entry name" value="Cyclin_PHO80-like"/>
</dbReference>
<feature type="region of interest" description="Disordered" evidence="1">
    <location>
        <begin position="42"/>
        <end position="64"/>
    </location>
</feature>
<dbReference type="GO" id="GO:0016538">
    <property type="term" value="F:cyclin-dependent protein serine/threonine kinase regulator activity"/>
    <property type="evidence" value="ECO:0007669"/>
    <property type="project" value="TreeGrafter"/>
</dbReference>
<dbReference type="OrthoDB" id="1060854at2759"/>
<dbReference type="STRING" id="35722.A0A0B7NA02"/>
<dbReference type="AlphaFoldDB" id="A0A0B7NA02"/>
<reference evidence="2 3" key="1">
    <citation type="submission" date="2014-09" db="EMBL/GenBank/DDBJ databases">
        <authorList>
            <person name="Ellenberger Sabrina"/>
        </authorList>
    </citation>
    <scope>NUCLEOTIDE SEQUENCE [LARGE SCALE GENOMIC DNA]</scope>
    <source>
        <strain evidence="2 3">CBS 412.66</strain>
    </source>
</reference>
<dbReference type="CDD" id="cd20558">
    <property type="entry name" value="CYCLIN_ScPCL7-like"/>
    <property type="match status" value="1"/>
</dbReference>
<evidence type="ECO:0000256" key="1">
    <source>
        <dbReference type="SAM" id="MobiDB-lite"/>
    </source>
</evidence>
<dbReference type="Proteomes" id="UP000054107">
    <property type="component" value="Unassembled WGS sequence"/>
</dbReference>
<keyword evidence="3" id="KW-1185">Reference proteome</keyword>
<evidence type="ECO:0000313" key="3">
    <source>
        <dbReference type="Proteomes" id="UP000054107"/>
    </source>
</evidence>
<dbReference type="GO" id="GO:0000307">
    <property type="term" value="C:cyclin-dependent protein kinase holoenzyme complex"/>
    <property type="evidence" value="ECO:0007669"/>
    <property type="project" value="TreeGrafter"/>
</dbReference>
<dbReference type="GO" id="GO:0005634">
    <property type="term" value="C:nucleus"/>
    <property type="evidence" value="ECO:0007669"/>
    <property type="project" value="TreeGrafter"/>
</dbReference>
<dbReference type="GO" id="GO:0019901">
    <property type="term" value="F:protein kinase binding"/>
    <property type="evidence" value="ECO:0007669"/>
    <property type="project" value="InterPro"/>
</dbReference>
<evidence type="ECO:0000313" key="2">
    <source>
        <dbReference type="EMBL" id="CEP12210.1"/>
    </source>
</evidence>
<dbReference type="PANTHER" id="PTHR15615">
    <property type="match status" value="1"/>
</dbReference>
<proteinExistence type="predicted"/>
<protein>
    <recommendedName>
        <fullName evidence="4">Cyclin</fullName>
    </recommendedName>
</protein>